<dbReference type="GO" id="GO:0044281">
    <property type="term" value="P:small molecule metabolic process"/>
    <property type="evidence" value="ECO:0007669"/>
    <property type="project" value="UniProtKB-ARBA"/>
</dbReference>
<comment type="cofactor">
    <cofactor evidence="1">
        <name>Mg(2+)</name>
        <dbReference type="ChEBI" id="CHEBI:18420"/>
    </cofactor>
</comment>
<dbReference type="Gene3D" id="1.10.150.520">
    <property type="match status" value="1"/>
</dbReference>
<dbReference type="Pfam" id="PF13419">
    <property type="entry name" value="HAD_2"/>
    <property type="match status" value="1"/>
</dbReference>
<dbReference type="PANTHER" id="PTHR46470:SF2">
    <property type="entry name" value="GLYCERALDEHYDE 3-PHOSPHATE PHOSPHATASE"/>
    <property type="match status" value="1"/>
</dbReference>
<dbReference type="RefSeq" id="WP_072408028.1">
    <property type="nucleotide sequence ID" value="NZ_FPKW01000003.1"/>
</dbReference>
<organism evidence="5 6">
    <name type="scientific">Chryseobacterium limigenitum</name>
    <dbReference type="NCBI Taxonomy" id="1612149"/>
    <lineage>
        <taxon>Bacteria</taxon>
        <taxon>Pseudomonadati</taxon>
        <taxon>Bacteroidota</taxon>
        <taxon>Flavobacteriia</taxon>
        <taxon>Flavobacteriales</taxon>
        <taxon>Weeksellaceae</taxon>
        <taxon>Chryseobacterium group</taxon>
        <taxon>Chryseobacterium</taxon>
    </lineage>
</organism>
<dbReference type="Gene3D" id="3.40.50.1000">
    <property type="entry name" value="HAD superfamily/HAD-like"/>
    <property type="match status" value="1"/>
</dbReference>
<dbReference type="InterPro" id="IPR041492">
    <property type="entry name" value="HAD_2"/>
</dbReference>
<reference evidence="6" key="1">
    <citation type="submission" date="2016-10" db="EMBL/GenBank/DDBJ databases">
        <authorList>
            <person name="Varghese N."/>
            <person name="Submissions S."/>
        </authorList>
    </citation>
    <scope>NUCLEOTIDE SEQUENCE [LARGE SCALE GENOMIC DNA]</scope>
    <source>
        <strain evidence="6">SUR2</strain>
    </source>
</reference>
<evidence type="ECO:0000313" key="6">
    <source>
        <dbReference type="Proteomes" id="UP000182034"/>
    </source>
</evidence>
<sequence>MKNKYIIFDLDDTLMYEIDYLESAYLRIASILDENNSGQLFEKMITSYKDKQDTFSFLESEYAVSKHELLDIYRNHYPLLEVNEDVNYVLEYIKKRDYKLGLITDGRSITQRNKLKALNIESLFDEIIISEEFGSTKPNENNYKVFMMDTNVDYFYIGDNPKKDFITPNYLGWQTIALKDKGRNIHQQNFDESLEHKPHFIIDNLKELINFIS</sequence>
<dbReference type="SUPFAM" id="SSF56784">
    <property type="entry name" value="HAD-like"/>
    <property type="match status" value="1"/>
</dbReference>
<evidence type="ECO:0000256" key="3">
    <source>
        <dbReference type="ARBA" id="ARBA00022801"/>
    </source>
</evidence>
<dbReference type="GO" id="GO:0046872">
    <property type="term" value="F:metal ion binding"/>
    <property type="evidence" value="ECO:0007669"/>
    <property type="project" value="UniProtKB-KW"/>
</dbReference>
<keyword evidence="4" id="KW-0460">Magnesium</keyword>
<accession>A0A1K2IIF7</accession>
<name>A0A1K2IIF7_9FLAO</name>
<proteinExistence type="predicted"/>
<dbReference type="InterPro" id="IPR023214">
    <property type="entry name" value="HAD_sf"/>
</dbReference>
<evidence type="ECO:0000256" key="4">
    <source>
        <dbReference type="ARBA" id="ARBA00022842"/>
    </source>
</evidence>
<keyword evidence="3 5" id="KW-0378">Hydrolase</keyword>
<dbReference type="EMBL" id="FPKW01000003">
    <property type="protein sequence ID" value="SFZ92183.1"/>
    <property type="molecule type" value="Genomic_DNA"/>
</dbReference>
<dbReference type="InterPro" id="IPR051400">
    <property type="entry name" value="HAD-like_hydrolase"/>
</dbReference>
<dbReference type="SFLD" id="SFLDS00003">
    <property type="entry name" value="Haloacid_Dehalogenase"/>
    <property type="match status" value="1"/>
</dbReference>
<dbReference type="Proteomes" id="UP000182034">
    <property type="component" value="Unassembled WGS sequence"/>
</dbReference>
<dbReference type="NCBIfam" id="TIGR01549">
    <property type="entry name" value="HAD-SF-IA-v1"/>
    <property type="match status" value="1"/>
</dbReference>
<dbReference type="GO" id="GO:0016791">
    <property type="term" value="F:phosphatase activity"/>
    <property type="evidence" value="ECO:0007669"/>
    <property type="project" value="TreeGrafter"/>
</dbReference>
<evidence type="ECO:0000256" key="1">
    <source>
        <dbReference type="ARBA" id="ARBA00001946"/>
    </source>
</evidence>
<dbReference type="OrthoDB" id="9809962at2"/>
<dbReference type="STRING" id="1612149.SAMN05216324_103151"/>
<dbReference type="InterPro" id="IPR006439">
    <property type="entry name" value="HAD-SF_hydro_IA"/>
</dbReference>
<keyword evidence="6" id="KW-1185">Reference proteome</keyword>
<dbReference type="PANTHER" id="PTHR46470">
    <property type="entry name" value="N-ACYLNEURAMINATE-9-PHOSPHATASE"/>
    <property type="match status" value="1"/>
</dbReference>
<dbReference type="InterPro" id="IPR036412">
    <property type="entry name" value="HAD-like_sf"/>
</dbReference>
<gene>
    <name evidence="5" type="ORF">SAMN05216324_103151</name>
</gene>
<evidence type="ECO:0000313" key="5">
    <source>
        <dbReference type="EMBL" id="SFZ92183.1"/>
    </source>
</evidence>
<evidence type="ECO:0000256" key="2">
    <source>
        <dbReference type="ARBA" id="ARBA00022723"/>
    </source>
</evidence>
<dbReference type="AlphaFoldDB" id="A0A1K2IIF7"/>
<dbReference type="SFLD" id="SFLDG01129">
    <property type="entry name" value="C1.5:_HAD__Beta-PGM__Phosphata"/>
    <property type="match status" value="1"/>
</dbReference>
<keyword evidence="2" id="KW-0479">Metal-binding</keyword>
<protein>
    <submittedName>
        <fullName evidence="5">Putative hydrolase of the HAD superfamily</fullName>
    </submittedName>
</protein>